<organism evidence="3 4">
    <name type="scientific">Lentibacillus amyloliquefaciens</name>
    <dbReference type="NCBI Taxonomy" id="1472767"/>
    <lineage>
        <taxon>Bacteria</taxon>
        <taxon>Bacillati</taxon>
        <taxon>Bacillota</taxon>
        <taxon>Bacilli</taxon>
        <taxon>Bacillales</taxon>
        <taxon>Bacillaceae</taxon>
        <taxon>Lentibacillus</taxon>
    </lineage>
</organism>
<dbReference type="Pfam" id="PF03795">
    <property type="entry name" value="YCII"/>
    <property type="match status" value="1"/>
</dbReference>
<dbReference type="Gene3D" id="3.30.70.1060">
    <property type="entry name" value="Dimeric alpha+beta barrel"/>
    <property type="match status" value="1"/>
</dbReference>
<sequence>MKYFAVFLPMKDEGKSKEFRPQHLAFLKQMRDEKKILMNGPFTDGSGGLVIYAADSLVQATSYLKQDPYIINGARNWEIHEWAMETDVEFYF</sequence>
<dbReference type="InterPro" id="IPR005545">
    <property type="entry name" value="YCII"/>
</dbReference>
<dbReference type="PANTHER" id="PTHR37828">
    <property type="entry name" value="GSR2449 PROTEIN"/>
    <property type="match status" value="1"/>
</dbReference>
<evidence type="ECO:0000313" key="3">
    <source>
        <dbReference type="EMBL" id="ALX48469.1"/>
    </source>
</evidence>
<comment type="similarity">
    <text evidence="1">Belongs to the YciI family.</text>
</comment>
<dbReference type="InterPro" id="IPR011008">
    <property type="entry name" value="Dimeric_a/b-barrel"/>
</dbReference>
<evidence type="ECO:0000256" key="1">
    <source>
        <dbReference type="ARBA" id="ARBA00007689"/>
    </source>
</evidence>
<dbReference type="OrthoDB" id="162319at2"/>
<gene>
    <name evidence="3" type="ORF">AOX59_07515</name>
</gene>
<dbReference type="RefSeq" id="WP_068444077.1">
    <property type="nucleotide sequence ID" value="NZ_CP013862.1"/>
</dbReference>
<dbReference type="AlphaFoldDB" id="A0A0U4FRJ2"/>
<name>A0A0U4FRJ2_9BACI</name>
<accession>A0A0U4FRJ2</accession>
<dbReference type="STRING" id="1472767.AOX59_07515"/>
<dbReference type="SUPFAM" id="SSF54909">
    <property type="entry name" value="Dimeric alpha+beta barrel"/>
    <property type="match status" value="1"/>
</dbReference>
<evidence type="ECO:0000259" key="2">
    <source>
        <dbReference type="Pfam" id="PF03795"/>
    </source>
</evidence>
<protein>
    <recommendedName>
        <fullName evidence="2">YCII-related domain-containing protein</fullName>
    </recommendedName>
</protein>
<dbReference type="PANTHER" id="PTHR37828:SF1">
    <property type="entry name" value="YCII-RELATED DOMAIN-CONTAINING PROTEIN"/>
    <property type="match status" value="1"/>
</dbReference>
<evidence type="ECO:0000313" key="4">
    <source>
        <dbReference type="Proteomes" id="UP000050331"/>
    </source>
</evidence>
<proteinExistence type="inferred from homology"/>
<dbReference type="KEGG" id="lao:AOX59_07515"/>
<dbReference type="EMBL" id="CP013862">
    <property type="protein sequence ID" value="ALX48469.1"/>
    <property type="molecule type" value="Genomic_DNA"/>
</dbReference>
<reference evidence="3 4" key="1">
    <citation type="submission" date="2016-01" db="EMBL/GenBank/DDBJ databases">
        <title>Complete genome sequence of strain Lentibacillus amyloliquefaciens LAM0015T isolated from saline sediment.</title>
        <authorList>
            <person name="Wang J.-L."/>
            <person name="He M.-X."/>
        </authorList>
    </citation>
    <scope>NUCLEOTIDE SEQUENCE [LARGE SCALE GENOMIC DNA]</scope>
    <source>
        <strain evidence="3 4">LAM0015</strain>
    </source>
</reference>
<keyword evidence="4" id="KW-1185">Reference proteome</keyword>
<feature type="domain" description="YCII-related" evidence="2">
    <location>
        <begin position="11"/>
        <end position="82"/>
    </location>
</feature>
<dbReference type="Proteomes" id="UP000050331">
    <property type="component" value="Chromosome"/>
</dbReference>